<reference evidence="3" key="1">
    <citation type="submission" date="2021-02" db="EMBL/GenBank/DDBJ databases">
        <authorList>
            <person name="Dougan E. K."/>
            <person name="Rhodes N."/>
            <person name="Thang M."/>
            <person name="Chan C."/>
        </authorList>
    </citation>
    <scope>NUCLEOTIDE SEQUENCE</scope>
</reference>
<keyword evidence="1" id="KW-0812">Transmembrane</keyword>
<dbReference type="EMBL" id="CAJNJA010066489">
    <property type="protein sequence ID" value="CAE7889356.1"/>
    <property type="molecule type" value="Genomic_DNA"/>
</dbReference>
<accession>A0A813B4G3</accession>
<feature type="chain" id="PRO_5032680619" evidence="2">
    <location>
        <begin position="27"/>
        <end position="100"/>
    </location>
</feature>
<feature type="signal peptide" evidence="2">
    <location>
        <begin position="1"/>
        <end position="26"/>
    </location>
</feature>
<evidence type="ECO:0000256" key="1">
    <source>
        <dbReference type="SAM" id="Phobius"/>
    </source>
</evidence>
<keyword evidence="4" id="KW-1185">Reference proteome</keyword>
<keyword evidence="1" id="KW-0472">Membrane</keyword>
<keyword evidence="2" id="KW-0732">Signal</keyword>
<feature type="non-terminal residue" evidence="3">
    <location>
        <position position="100"/>
    </location>
</feature>
<feature type="transmembrane region" description="Helical" evidence="1">
    <location>
        <begin position="80"/>
        <end position="98"/>
    </location>
</feature>
<sequence length="100" mass="10883">GPAFIVLPNLVVAGSLLCSLYVAASATAHCTRLPSLVSMLDDDDTEVEQGYMNLSLFLSLSESGFFMWDTRVTLGVLQKFVYFTTAIVGSIGFQLNVLHF</sequence>
<comment type="caution">
    <text evidence="3">The sequence shown here is derived from an EMBL/GenBank/DDBJ whole genome shotgun (WGS) entry which is preliminary data.</text>
</comment>
<keyword evidence="1" id="KW-1133">Transmembrane helix</keyword>
<evidence type="ECO:0000313" key="3">
    <source>
        <dbReference type="EMBL" id="CAE7889356.1"/>
    </source>
</evidence>
<organism evidence="3 4">
    <name type="scientific">Symbiodinium necroappetens</name>
    <dbReference type="NCBI Taxonomy" id="1628268"/>
    <lineage>
        <taxon>Eukaryota</taxon>
        <taxon>Sar</taxon>
        <taxon>Alveolata</taxon>
        <taxon>Dinophyceae</taxon>
        <taxon>Suessiales</taxon>
        <taxon>Symbiodiniaceae</taxon>
        <taxon>Symbiodinium</taxon>
    </lineage>
</organism>
<gene>
    <name evidence="3" type="primary">Lrguk</name>
    <name evidence="3" type="ORF">SNEC2469_LOCUS29504</name>
</gene>
<proteinExistence type="predicted"/>
<evidence type="ECO:0000313" key="4">
    <source>
        <dbReference type="Proteomes" id="UP000601435"/>
    </source>
</evidence>
<name>A0A813B4G3_9DINO</name>
<evidence type="ECO:0000256" key="2">
    <source>
        <dbReference type="SAM" id="SignalP"/>
    </source>
</evidence>
<dbReference type="AlphaFoldDB" id="A0A813B4G3"/>
<dbReference type="Proteomes" id="UP000601435">
    <property type="component" value="Unassembled WGS sequence"/>
</dbReference>
<protein>
    <submittedName>
        <fullName evidence="3">Lrguk protein</fullName>
    </submittedName>
</protein>